<keyword evidence="3" id="KW-0812">Transmembrane</keyword>
<evidence type="ECO:0000313" key="5">
    <source>
        <dbReference type="EMBL" id="AFD25828.1"/>
    </source>
</evidence>
<accession>H8GX99</accession>
<dbReference type="Proteomes" id="UP000007575">
    <property type="component" value="Chromosome"/>
</dbReference>
<dbReference type="PANTHER" id="PTHR37813">
    <property type="entry name" value="FELS-2 PROPHAGE PROTEIN"/>
    <property type="match status" value="1"/>
</dbReference>
<sequence>MYVDVKGRFDEFEARIKQLEADAAQSGERAGSALGGAFTAGLKVATVGAVALAGAVVAIGASTFNLAQEAAQNVSNFQAQLGATREEAERLGSVAEQVFGNNFGGSLEEAGDAVGEVRKQLGELSNAELQKVTEGALALKDSFGTEVPESVSAAKTLMQQFGLTSQEALDFLAKGYQDGLDRSGDLLDTINEYSTQFSSGGASADEFFNIIKNGAQGGSLGTDRAADAFKEFRVRIQDGSKGVATALEQVGINSEDLSKKMASGQITAIEAFNMVQKALAGVKDENLRMQAGVALIGTQYEDLGQKGAAALKTTGTSLKDMAGATDSLNAKYNNLGSFVEGMGRKLQVALLPVGKELLSMANEAVPYLQRAFDRVGAVLPGLIRQGIDTAKQFGTTAVNVYNSVRPAIESTVQTVEKLSAFLNRNKEILIPLTAAVGAGAAAFGAYRLGVAAVSLATTVWTAAQVAATVASVALRAGLTFLTGPVGLVIAAITLLVGAGVALYRNWDEVKAFAEKTWGRIKEIVAGALTGAADFIRGLDWKELGLNVVQGLINGILAGPRLVLAAARNLGSAVISGIKDVLNIQSPSRVMKELGEFTSAGFVQGIESTRPNVLAAAQATAKGFLTAFHDLKAEQAVGNVDVSTYTKTLDSAATQLRAKLKTVKEGTPAYTEWLKALGAVTKELDGLKGKSSDTQKGAKDLADQLAQNRRQIEQGEAMERYITGLRSATSAQLAAALATARTGGETEKYNAIRSEQRRREDEVTAAQNRATDAAQRARQQLADNRAQIAATEAQERYVKGLRTALDSQLATALATARAAGDTEKYNLIKAEQERRLNAATAAHDRATDAARREAEAVREGQAAIREAREYDAYLNSLNDLTDAELALELARQEAAGHQQQYNDVLSVQRQRAQDAAQAVTALAEGVAAADAALADLANNPIGERTDRPGLPVDTAAQQRQNFSDLYDTLTQLDDATIDNADTMELLDRTLQGAAQSGGITAEQLRILQGVLKGTQNSARAMAEGVEAGDAALREVLARPIGERTDRAGADEGIYPDLLRQITALDVGVEDAGATLDFFTDLLDNAGRTGALTAEQLTHLKNVLGEVTSAATQMALGVEAGDEALREVLANPVDEGTFRPDVQGNAQRETFENLKATLLSLDLTAIQNADAMKLYSDMVTNAGKSGGLTAEQLALLNAQIARMKVLSDVDVDVPLSDLEQAAEGTVKRLDDLVRSFETGQITGEDFAAQVFGAVPALERLALAARKAGNTELADDLTATSGALQGLVPAADAAAYSQTKLASARQKLAEAQAGGARPFASDLAALEALRGKPGIVAAELDTLIAKYRELQAQTEKQKGLEDRINEWGKYAQQIIPVVTGAMQALGGASDEVAGQWASDLGDMVGDLVTFGTAIAKGDYIGAAVQALTTIFNWFNRNKKAAEDAAKATREYNEQFRFAAGTAGDNYGSRTTGSYTTGFLFWSTTHYTEQIDQLKRDVALSVEGGFANGIKDGFSQAVAKNDFSLFEKSLKSSVGRAVLDGLIESFINQAVIAKIIGPAIDAYLQTGDTAALQTAIQAASGEAKRFYTDVLQPIAQEFGLVGSDAAGGTSGAASSFGGAPGTSFGATLSFPQSALDELRGAYMAPAVELGTHVTRFGGIITRLEAAEARASSRAPSYGLESLFRR</sequence>
<dbReference type="InterPro" id="IPR010090">
    <property type="entry name" value="Phage_tape_meas"/>
</dbReference>
<keyword evidence="6" id="KW-1185">Reference proteome</keyword>
<dbReference type="eggNOG" id="COG5280">
    <property type="taxonomic scope" value="Bacteria"/>
</dbReference>
<evidence type="ECO:0000256" key="2">
    <source>
        <dbReference type="SAM" id="Coils"/>
    </source>
</evidence>
<evidence type="ECO:0000313" key="6">
    <source>
        <dbReference type="Proteomes" id="UP000007575"/>
    </source>
</evidence>
<dbReference type="PANTHER" id="PTHR37813:SF1">
    <property type="entry name" value="FELS-2 PROPHAGE PROTEIN"/>
    <property type="match status" value="1"/>
</dbReference>
<keyword evidence="1" id="KW-1188">Viral release from host cell</keyword>
<evidence type="ECO:0000259" key="4">
    <source>
        <dbReference type="Pfam" id="PF10145"/>
    </source>
</evidence>
<organism evidence="5 6">
    <name type="scientific">Deinococcus gobiensis (strain DSM 21396 / JCM 16679 / CGMCC 1.7299 / I-0)</name>
    <dbReference type="NCBI Taxonomy" id="745776"/>
    <lineage>
        <taxon>Bacteria</taxon>
        <taxon>Thermotogati</taxon>
        <taxon>Deinococcota</taxon>
        <taxon>Deinococci</taxon>
        <taxon>Deinococcales</taxon>
        <taxon>Deinococcaceae</taxon>
        <taxon>Deinococcus</taxon>
    </lineage>
</organism>
<keyword evidence="3" id="KW-0472">Membrane</keyword>
<feature type="transmembrane region" description="Helical" evidence="3">
    <location>
        <begin position="428"/>
        <end position="446"/>
    </location>
</feature>
<dbReference type="HOGENOM" id="CLU_241468_0_0_0"/>
<keyword evidence="3" id="KW-1133">Transmembrane helix</keyword>
<keyword evidence="2" id="KW-0175">Coiled coil</keyword>
<feature type="domain" description="Phage tail tape measure protein" evidence="4">
    <location>
        <begin position="100"/>
        <end position="297"/>
    </location>
</feature>
<protein>
    <submittedName>
        <fullName evidence="5">Minor tail protein gp26-related protein</fullName>
    </submittedName>
</protein>
<feature type="transmembrane region" description="Helical" evidence="3">
    <location>
        <begin position="452"/>
        <end position="474"/>
    </location>
</feature>
<feature type="coiled-coil region" evidence="2">
    <location>
        <begin position="2"/>
        <end position="29"/>
    </location>
</feature>
<dbReference type="PATRIC" id="fig|745776.4.peg.1953"/>
<dbReference type="KEGG" id="dgo:DGo_CA1901"/>
<reference evidence="5 6" key="1">
    <citation type="journal article" date="2012" name="PLoS ONE">
        <title>Genome sequence and transcriptome analysis of the radioresistant bacterium Deinococcus gobiensis: insights into the extreme environmental adaptations.</title>
        <authorList>
            <person name="Yuan M."/>
            <person name="Chen M."/>
            <person name="Zhang W."/>
            <person name="Lu W."/>
            <person name="Wang J."/>
            <person name="Yang M."/>
            <person name="Zhao P."/>
            <person name="Tang R."/>
            <person name="Li X."/>
            <person name="Hao Y."/>
            <person name="Zhou Z."/>
            <person name="Zhan Y."/>
            <person name="Yu H."/>
            <person name="Teng C."/>
            <person name="Yan Y."/>
            <person name="Ping S."/>
            <person name="Wang Y."/>
            <person name="Lin M."/>
        </authorList>
    </citation>
    <scope>NUCLEOTIDE SEQUENCE [LARGE SCALE GENOMIC DNA]</scope>
    <source>
        <strain evidence="5 6">I-0</strain>
    </source>
</reference>
<proteinExistence type="predicted"/>
<evidence type="ECO:0000256" key="3">
    <source>
        <dbReference type="SAM" id="Phobius"/>
    </source>
</evidence>
<dbReference type="Pfam" id="PF10145">
    <property type="entry name" value="PhageMin_Tail"/>
    <property type="match status" value="1"/>
</dbReference>
<dbReference type="STRING" id="745776.DGo_CA1901"/>
<evidence type="ECO:0000256" key="1">
    <source>
        <dbReference type="ARBA" id="ARBA00022612"/>
    </source>
</evidence>
<dbReference type="EMBL" id="CP002191">
    <property type="protein sequence ID" value="AFD25828.1"/>
    <property type="molecule type" value="Genomic_DNA"/>
</dbReference>
<feature type="transmembrane region" description="Helical" evidence="3">
    <location>
        <begin position="481"/>
        <end position="503"/>
    </location>
</feature>
<gene>
    <name evidence="5" type="ordered locus">DGo_CA1901</name>
</gene>
<dbReference type="eggNOG" id="COG1566">
    <property type="taxonomic scope" value="Bacteria"/>
</dbReference>
<name>H8GX99_DEIGI</name>